<evidence type="ECO:0000256" key="10">
    <source>
        <dbReference type="RuleBase" id="RU000461"/>
    </source>
</evidence>
<comment type="caution">
    <text evidence="12">The sequence shown here is derived from an EMBL/GenBank/DDBJ whole genome shotgun (WGS) entry which is preliminary data.</text>
</comment>
<dbReference type="Gene3D" id="1.10.630.10">
    <property type="entry name" value="Cytochrome P450"/>
    <property type="match status" value="1"/>
</dbReference>
<dbReference type="InterPro" id="IPR050364">
    <property type="entry name" value="Cytochrome_P450_fung"/>
</dbReference>
<evidence type="ECO:0000313" key="13">
    <source>
        <dbReference type="Proteomes" id="UP000283269"/>
    </source>
</evidence>
<dbReference type="InterPro" id="IPR036396">
    <property type="entry name" value="Cyt_P450_sf"/>
</dbReference>
<keyword evidence="5 9" id="KW-0479">Metal-binding</keyword>
<keyword evidence="4 9" id="KW-0349">Heme</keyword>
<comment type="pathway">
    <text evidence="2">Secondary metabolite biosynthesis.</text>
</comment>
<dbReference type="STRING" id="93625.A0A409XGF0"/>
<sequence length="524" mass="59229">MDTLSPPSTSIAAGALLAGVIVLLFSNSRLVRKRRLPPGPRRLPLIGNAHQMPKRDVWSVFADWGKIYGDIVHVDILGKPLVILNSSKVARDLLDKRSVHYDESFTLLPYGENWRKQRRIIAQEFSQNMISRYHTLQEKEAAILVRHLIAHPSELFSQIKLRIGTIIIRVAYGYYVKSSDDPFLTTPLAAMANFAIASTPGNFLVDFIPARQYIFRFLILVCSIVTDLMVYGHKVKHIPRWMPGSGFLKTAEEWHKILWDATWNNFEWSKKNLDTGKALLPNLCATYLREEGDAMSENDEMKLVWAAATIMGGGLDTNMSTALTFYMAMILHPHIQAKAQAELDTVVGTDRLPCIADMQRLPYIRSIMTEVFRWSPGLPLSIPHATSQDDVYEGYDIPKGAIIMPNVWGMLHNPDDYPNPMDFTPERFNMLDSEMKKVTDLVFGFGRRVCPGQYFAEGTFFAIVATTLATCDILPGLDENGNEVLPKYAYTPGTIMFPEPFTMRIRPRSEHAKMLLSEVPSTIE</sequence>
<dbReference type="Pfam" id="PF00067">
    <property type="entry name" value="p450"/>
    <property type="match status" value="1"/>
</dbReference>
<evidence type="ECO:0000256" key="3">
    <source>
        <dbReference type="ARBA" id="ARBA00010617"/>
    </source>
</evidence>
<feature type="transmembrane region" description="Helical" evidence="11">
    <location>
        <begin position="6"/>
        <end position="25"/>
    </location>
</feature>
<evidence type="ECO:0000256" key="5">
    <source>
        <dbReference type="ARBA" id="ARBA00022723"/>
    </source>
</evidence>
<dbReference type="PANTHER" id="PTHR46300:SF7">
    <property type="entry name" value="P450, PUTATIVE (EUROFUNG)-RELATED"/>
    <property type="match status" value="1"/>
</dbReference>
<keyword evidence="7 9" id="KW-0408">Iron</keyword>
<accession>A0A409XGF0</accession>
<evidence type="ECO:0000256" key="2">
    <source>
        <dbReference type="ARBA" id="ARBA00005179"/>
    </source>
</evidence>
<dbReference type="InterPro" id="IPR002401">
    <property type="entry name" value="Cyt_P450_E_grp-I"/>
</dbReference>
<dbReference type="CDD" id="cd11065">
    <property type="entry name" value="CYP64-like"/>
    <property type="match status" value="1"/>
</dbReference>
<dbReference type="SUPFAM" id="SSF48264">
    <property type="entry name" value="Cytochrome P450"/>
    <property type="match status" value="1"/>
</dbReference>
<evidence type="ECO:0000256" key="11">
    <source>
        <dbReference type="SAM" id="Phobius"/>
    </source>
</evidence>
<evidence type="ECO:0000313" key="12">
    <source>
        <dbReference type="EMBL" id="PPQ89827.1"/>
    </source>
</evidence>
<keyword evidence="13" id="KW-1185">Reference proteome</keyword>
<dbReference type="OrthoDB" id="2789670at2759"/>
<organism evidence="12 13">
    <name type="scientific">Psilocybe cyanescens</name>
    <dbReference type="NCBI Taxonomy" id="93625"/>
    <lineage>
        <taxon>Eukaryota</taxon>
        <taxon>Fungi</taxon>
        <taxon>Dikarya</taxon>
        <taxon>Basidiomycota</taxon>
        <taxon>Agaricomycotina</taxon>
        <taxon>Agaricomycetes</taxon>
        <taxon>Agaricomycetidae</taxon>
        <taxon>Agaricales</taxon>
        <taxon>Agaricineae</taxon>
        <taxon>Strophariaceae</taxon>
        <taxon>Psilocybe</taxon>
    </lineage>
</organism>
<comment type="similarity">
    <text evidence="3 10">Belongs to the cytochrome P450 family.</text>
</comment>
<dbReference type="GO" id="GO:0020037">
    <property type="term" value="F:heme binding"/>
    <property type="evidence" value="ECO:0007669"/>
    <property type="project" value="InterPro"/>
</dbReference>
<keyword evidence="11" id="KW-0472">Membrane</keyword>
<evidence type="ECO:0000256" key="6">
    <source>
        <dbReference type="ARBA" id="ARBA00023002"/>
    </source>
</evidence>
<dbReference type="Proteomes" id="UP000283269">
    <property type="component" value="Unassembled WGS sequence"/>
</dbReference>
<dbReference type="PRINTS" id="PR00463">
    <property type="entry name" value="EP450I"/>
</dbReference>
<evidence type="ECO:0000256" key="7">
    <source>
        <dbReference type="ARBA" id="ARBA00023004"/>
    </source>
</evidence>
<keyword evidence="8 10" id="KW-0503">Monooxygenase</keyword>
<comment type="cofactor">
    <cofactor evidence="1 9">
        <name>heme</name>
        <dbReference type="ChEBI" id="CHEBI:30413"/>
    </cofactor>
</comment>
<dbReference type="PANTHER" id="PTHR46300">
    <property type="entry name" value="P450, PUTATIVE (EUROFUNG)-RELATED-RELATED"/>
    <property type="match status" value="1"/>
</dbReference>
<dbReference type="GO" id="GO:0004497">
    <property type="term" value="F:monooxygenase activity"/>
    <property type="evidence" value="ECO:0007669"/>
    <property type="project" value="UniProtKB-KW"/>
</dbReference>
<evidence type="ECO:0000256" key="8">
    <source>
        <dbReference type="ARBA" id="ARBA00023033"/>
    </source>
</evidence>
<dbReference type="InParanoid" id="A0A409XGF0"/>
<evidence type="ECO:0000256" key="4">
    <source>
        <dbReference type="ARBA" id="ARBA00022617"/>
    </source>
</evidence>
<dbReference type="EMBL" id="NHYD01001815">
    <property type="protein sequence ID" value="PPQ89827.1"/>
    <property type="molecule type" value="Genomic_DNA"/>
</dbReference>
<dbReference type="PROSITE" id="PS00086">
    <property type="entry name" value="CYTOCHROME_P450"/>
    <property type="match status" value="1"/>
</dbReference>
<keyword evidence="11" id="KW-0812">Transmembrane</keyword>
<proteinExistence type="inferred from homology"/>
<reference evidence="12 13" key="1">
    <citation type="journal article" date="2018" name="Evol. Lett.">
        <title>Horizontal gene cluster transfer increased hallucinogenic mushroom diversity.</title>
        <authorList>
            <person name="Reynolds H.T."/>
            <person name="Vijayakumar V."/>
            <person name="Gluck-Thaler E."/>
            <person name="Korotkin H.B."/>
            <person name="Matheny P.B."/>
            <person name="Slot J.C."/>
        </authorList>
    </citation>
    <scope>NUCLEOTIDE SEQUENCE [LARGE SCALE GENOMIC DNA]</scope>
    <source>
        <strain evidence="12 13">2631</strain>
    </source>
</reference>
<feature type="transmembrane region" description="Helical" evidence="11">
    <location>
        <begin position="213"/>
        <end position="232"/>
    </location>
</feature>
<evidence type="ECO:0000256" key="9">
    <source>
        <dbReference type="PIRSR" id="PIRSR602401-1"/>
    </source>
</evidence>
<protein>
    <recommendedName>
        <fullName evidence="14">Cytochrome P450</fullName>
    </recommendedName>
</protein>
<evidence type="ECO:0008006" key="14">
    <source>
        <dbReference type="Google" id="ProtNLM"/>
    </source>
</evidence>
<name>A0A409XGF0_PSICY</name>
<gene>
    <name evidence="12" type="ORF">CVT25_007528</name>
</gene>
<dbReference type="AlphaFoldDB" id="A0A409XGF0"/>
<dbReference type="GO" id="GO:0016705">
    <property type="term" value="F:oxidoreductase activity, acting on paired donors, with incorporation or reduction of molecular oxygen"/>
    <property type="evidence" value="ECO:0007669"/>
    <property type="project" value="InterPro"/>
</dbReference>
<dbReference type="InterPro" id="IPR001128">
    <property type="entry name" value="Cyt_P450"/>
</dbReference>
<dbReference type="InterPro" id="IPR017972">
    <property type="entry name" value="Cyt_P450_CS"/>
</dbReference>
<dbReference type="GO" id="GO:0005506">
    <property type="term" value="F:iron ion binding"/>
    <property type="evidence" value="ECO:0007669"/>
    <property type="project" value="InterPro"/>
</dbReference>
<evidence type="ECO:0000256" key="1">
    <source>
        <dbReference type="ARBA" id="ARBA00001971"/>
    </source>
</evidence>
<keyword evidence="6 10" id="KW-0560">Oxidoreductase</keyword>
<feature type="binding site" description="axial binding residue" evidence="9">
    <location>
        <position position="450"/>
    </location>
    <ligand>
        <name>heme</name>
        <dbReference type="ChEBI" id="CHEBI:30413"/>
    </ligand>
    <ligandPart>
        <name>Fe</name>
        <dbReference type="ChEBI" id="CHEBI:18248"/>
    </ligandPart>
</feature>
<keyword evidence="11" id="KW-1133">Transmembrane helix</keyword>